<dbReference type="Gene3D" id="3.40.50.1910">
    <property type="match status" value="1"/>
</dbReference>
<keyword evidence="3" id="KW-1185">Reference proteome</keyword>
<evidence type="ECO:0008006" key="4">
    <source>
        <dbReference type="Google" id="ProtNLM"/>
    </source>
</evidence>
<reference evidence="2" key="2">
    <citation type="submission" date="2022-06" db="UniProtKB">
        <authorList>
            <consortium name="EnsemblMetazoa"/>
        </authorList>
    </citation>
    <scope>IDENTIFICATION</scope>
</reference>
<dbReference type="Proteomes" id="UP000007819">
    <property type="component" value="Chromosome A1"/>
</dbReference>
<comment type="similarity">
    <text evidence="1">Belongs to the STXBP/unc-18/SEC1 family.</text>
</comment>
<protein>
    <recommendedName>
        <fullName evidence="4">Vacuolar protein sorting-associated protein 45</fullName>
    </recommendedName>
</protein>
<sequence>MDLIQAVKLYIIKMTEDCGPGMKVLLMDKTTTSIVSAVFSQSEILQREVYLFEQLTSTSSSDSMYHMKCITFLRPTRENISLLCKELRNPRYGYYYIYFSNIISKTDIKTIAESDIQEVVREVQEYYADYLAIAPHLFSLNIPSCGQCLSWDPLQLTRSTQGIISVLLSLKKNPLIRFQASSKMSKQLAEKIKVIFSKEENLFNLKQGDIQPQLLILDRREDPVTPLLMPWSYQAMVHELLTINNNQVDLSHIEDIKPDLQKVLLCAEQDDLYKQNIYKNFGEIGEIMKSLIDDFKSKAKNHQKLDTISDMKAFVENYPQFKKMSGTVAKHVIIMEQLSNYVIKKNLLEVSELQQQIACDIQSSQHTLKIRELIEKNIPDEEASKLVMLYALKSFSKDSNRELTSLIQILKSKKVAEHWIELVHDVMKFQSKIILDNENTLKNAKQITKRFYKDLKGVDNIFTQHVPLVKELVEDLIKSRLKEEQYPFLSDINQPTKKYEVQDIIVFVIGGVTYEESMAIYNLNSANPQVRIILGGSTVHNSSSFLNEVKLATFGVIKSRGGSRKL</sequence>
<evidence type="ECO:0000313" key="2">
    <source>
        <dbReference type="EnsemblMetazoa" id="XP_016663581.1"/>
    </source>
</evidence>
<dbReference type="InterPro" id="IPR001619">
    <property type="entry name" value="Sec1-like"/>
</dbReference>
<dbReference type="SUPFAM" id="SSF56815">
    <property type="entry name" value="Sec1/munc18-like (SM) proteins"/>
    <property type="match status" value="1"/>
</dbReference>
<dbReference type="Pfam" id="PF00995">
    <property type="entry name" value="Sec1"/>
    <property type="match status" value="1"/>
</dbReference>
<dbReference type="InterPro" id="IPR043154">
    <property type="entry name" value="Sec-1-like_dom1"/>
</dbReference>
<organism evidence="2 3">
    <name type="scientific">Acyrthosiphon pisum</name>
    <name type="common">Pea aphid</name>
    <dbReference type="NCBI Taxonomy" id="7029"/>
    <lineage>
        <taxon>Eukaryota</taxon>
        <taxon>Metazoa</taxon>
        <taxon>Ecdysozoa</taxon>
        <taxon>Arthropoda</taxon>
        <taxon>Hexapoda</taxon>
        <taxon>Insecta</taxon>
        <taxon>Pterygota</taxon>
        <taxon>Neoptera</taxon>
        <taxon>Paraneoptera</taxon>
        <taxon>Hemiptera</taxon>
        <taxon>Sternorrhyncha</taxon>
        <taxon>Aphidomorpha</taxon>
        <taxon>Aphidoidea</taxon>
        <taxon>Aphididae</taxon>
        <taxon>Macrosiphini</taxon>
        <taxon>Acyrthosiphon</taxon>
    </lineage>
</organism>
<dbReference type="Gene3D" id="3.40.50.2060">
    <property type="match status" value="1"/>
</dbReference>
<dbReference type="AlphaFoldDB" id="A0A8R2H7K4"/>
<dbReference type="Gene3D" id="3.90.830.10">
    <property type="entry name" value="Syntaxin Binding Protein 1, Chain A, domain 2"/>
    <property type="match status" value="1"/>
</dbReference>
<evidence type="ECO:0000256" key="1">
    <source>
        <dbReference type="ARBA" id="ARBA00009884"/>
    </source>
</evidence>
<dbReference type="EnsemblMetazoa" id="XM_016808092.2">
    <property type="protein sequence ID" value="XP_016663581.1"/>
    <property type="gene ID" value="LOC100161362"/>
</dbReference>
<proteinExistence type="inferred from homology"/>
<dbReference type="GO" id="GO:0016192">
    <property type="term" value="P:vesicle-mediated transport"/>
    <property type="evidence" value="ECO:0007669"/>
    <property type="project" value="InterPro"/>
</dbReference>
<dbReference type="RefSeq" id="XP_016663581.1">
    <property type="nucleotide sequence ID" value="XM_016808092.1"/>
</dbReference>
<name>A0A8R2H7K4_ACYPI</name>
<reference evidence="3" key="1">
    <citation type="submission" date="2010-06" db="EMBL/GenBank/DDBJ databases">
        <authorList>
            <person name="Jiang H."/>
            <person name="Abraham K."/>
            <person name="Ali S."/>
            <person name="Alsbrooks S.L."/>
            <person name="Anim B.N."/>
            <person name="Anosike U.S."/>
            <person name="Attaway T."/>
            <person name="Bandaranaike D.P."/>
            <person name="Battles P.K."/>
            <person name="Bell S.N."/>
            <person name="Bell A.V."/>
            <person name="Beltran B."/>
            <person name="Bickham C."/>
            <person name="Bustamante Y."/>
            <person name="Caleb T."/>
            <person name="Canada A."/>
            <person name="Cardenas V."/>
            <person name="Carter K."/>
            <person name="Chacko J."/>
            <person name="Chandrabose M.N."/>
            <person name="Chavez D."/>
            <person name="Chavez A."/>
            <person name="Chen L."/>
            <person name="Chu H.-S."/>
            <person name="Claassen K.J."/>
            <person name="Cockrell R."/>
            <person name="Collins M."/>
            <person name="Cooper J.A."/>
            <person name="Cree A."/>
            <person name="Curry S.M."/>
            <person name="Da Y."/>
            <person name="Dao M.D."/>
            <person name="Das B."/>
            <person name="Davila M.-L."/>
            <person name="Davy-Carroll L."/>
            <person name="Denson S."/>
            <person name="Dinh H."/>
            <person name="Ebong V.E."/>
            <person name="Edwards J.R."/>
            <person name="Egan A."/>
            <person name="El-Daye J."/>
            <person name="Escobedo L."/>
            <person name="Fernandez S."/>
            <person name="Fernando P.R."/>
            <person name="Flagg N."/>
            <person name="Forbes L.D."/>
            <person name="Fowler R.G."/>
            <person name="Fu Q."/>
            <person name="Gabisi R.A."/>
            <person name="Ganer J."/>
            <person name="Garbino Pronczuk A."/>
            <person name="Garcia R.M."/>
            <person name="Garner T."/>
            <person name="Garrett T.E."/>
            <person name="Gonzalez D.A."/>
            <person name="Hamid H."/>
            <person name="Hawkins E.S."/>
            <person name="Hirani K."/>
            <person name="Hogues M.E."/>
            <person name="Hollins B."/>
            <person name="Hsiao C.-H."/>
            <person name="Jabil R."/>
            <person name="James M.L."/>
            <person name="Jhangiani S.N."/>
            <person name="Johnson B."/>
            <person name="Johnson Q."/>
            <person name="Joshi V."/>
            <person name="Kalu J.B."/>
            <person name="Kam C."/>
            <person name="Kashfia A."/>
            <person name="Keebler J."/>
            <person name="Kisamo H."/>
            <person name="Kovar C.L."/>
            <person name="Lago L.A."/>
            <person name="Lai C.-Y."/>
            <person name="Laidlaw J."/>
            <person name="Lara F."/>
            <person name="Le T.-K."/>
            <person name="Lee S.L."/>
            <person name="Legall F.H."/>
            <person name="Lemon S.J."/>
            <person name="Lewis L.R."/>
            <person name="Li B."/>
            <person name="Liu Y."/>
            <person name="Liu Y.-S."/>
            <person name="Lopez J."/>
            <person name="Lozado R.J."/>
            <person name="Lu J."/>
            <person name="Madu R.C."/>
            <person name="Maheshwari M."/>
            <person name="Maheshwari R."/>
            <person name="Malloy K."/>
            <person name="Martinez E."/>
            <person name="Mathew T."/>
            <person name="Mercado I.C."/>
            <person name="Mercado C."/>
            <person name="Meyer B."/>
            <person name="Montgomery K."/>
            <person name="Morgan M.B."/>
            <person name="Munidasa M."/>
            <person name="Nazareth L.V."/>
            <person name="Nelson J."/>
            <person name="Ng B.M."/>
            <person name="Nguyen N.B."/>
            <person name="Nguyen P.Q."/>
            <person name="Nguyen T."/>
            <person name="Obregon M."/>
            <person name="Okwuonu G.O."/>
            <person name="Onwere C.G."/>
            <person name="Orozco G."/>
            <person name="Parra A."/>
            <person name="Patel S."/>
            <person name="Patil S."/>
            <person name="Perez A."/>
            <person name="Perez Y."/>
            <person name="Pham C."/>
            <person name="Primus E.L."/>
            <person name="Pu L.-L."/>
            <person name="Puazo M."/>
            <person name="Qin X."/>
            <person name="Quiroz J.B."/>
            <person name="Reese J."/>
            <person name="Richards S."/>
            <person name="Rives C.M."/>
            <person name="Robberts R."/>
            <person name="Ruiz S.J."/>
            <person name="Ruiz M.J."/>
            <person name="Santibanez J."/>
            <person name="Schneider B.W."/>
            <person name="Sisson I."/>
            <person name="Smith M."/>
            <person name="Sodergren E."/>
            <person name="Song X.-Z."/>
            <person name="Song B.B."/>
            <person name="Summersgill H."/>
            <person name="Thelus R."/>
            <person name="Thornton R.D."/>
            <person name="Trejos Z.Y."/>
            <person name="Usmani K."/>
            <person name="Vattathil S."/>
            <person name="Villasana D."/>
            <person name="Walker D.L."/>
            <person name="Wang S."/>
            <person name="Wang K."/>
            <person name="White C.S."/>
            <person name="Williams A.C."/>
            <person name="Williamson J."/>
            <person name="Wilson K."/>
            <person name="Woghiren I.O."/>
            <person name="Woodworth J.R."/>
            <person name="Worley K.C."/>
            <person name="Wright R.A."/>
            <person name="Wu W."/>
            <person name="Young L."/>
            <person name="Zhang L."/>
            <person name="Zhang J."/>
            <person name="Zhu Y."/>
            <person name="Muzny D.M."/>
            <person name="Weinstock G."/>
            <person name="Gibbs R.A."/>
        </authorList>
    </citation>
    <scope>NUCLEOTIDE SEQUENCE [LARGE SCALE GENOMIC DNA]</scope>
    <source>
        <strain evidence="3">LSR1</strain>
    </source>
</reference>
<dbReference type="PIRSF" id="PIRSF005715">
    <property type="entry name" value="VPS45_Sec1"/>
    <property type="match status" value="1"/>
</dbReference>
<dbReference type="OrthoDB" id="10266265at2759"/>
<dbReference type="InterPro" id="IPR043127">
    <property type="entry name" value="Sec-1-like_dom3a"/>
</dbReference>
<dbReference type="CTD" id="11311"/>
<dbReference type="InterPro" id="IPR027482">
    <property type="entry name" value="Sec1-like_dom2"/>
</dbReference>
<dbReference type="PANTHER" id="PTHR11679">
    <property type="entry name" value="VESICLE PROTEIN SORTING-ASSOCIATED"/>
    <property type="match status" value="1"/>
</dbReference>
<accession>A0A8R2H7K4</accession>
<dbReference type="GeneID" id="100161362"/>
<evidence type="ECO:0000313" key="3">
    <source>
        <dbReference type="Proteomes" id="UP000007819"/>
    </source>
</evidence>
<dbReference type="InterPro" id="IPR036045">
    <property type="entry name" value="Sec1-like_sf"/>
</dbReference>
<dbReference type="Gene3D" id="1.25.40.60">
    <property type="match status" value="1"/>
</dbReference>